<keyword evidence="1" id="KW-0378">Hydrolase</keyword>
<evidence type="ECO:0000313" key="1">
    <source>
        <dbReference type="EMBL" id="KAF5550154.1"/>
    </source>
</evidence>
<protein>
    <submittedName>
        <fullName evidence="1">DNA helicase</fullName>
    </submittedName>
</protein>
<reference evidence="1 2" key="1">
    <citation type="submission" date="2020-05" db="EMBL/GenBank/DDBJ databases">
        <title>Identification and distribution of gene clusters putatively required for synthesis of sphingolipid metabolism inhibitors in phylogenetically diverse species of the filamentous fungus Fusarium.</title>
        <authorList>
            <person name="Kim H.-S."/>
            <person name="Busman M."/>
            <person name="Brown D.W."/>
            <person name="Divon H."/>
            <person name="Uhlig S."/>
            <person name="Proctor R.H."/>
        </authorList>
    </citation>
    <scope>NUCLEOTIDE SEQUENCE [LARGE SCALE GENOMIC DNA]</scope>
    <source>
        <strain evidence="1 2">NRRL 13617</strain>
    </source>
</reference>
<dbReference type="Proteomes" id="UP000582016">
    <property type="component" value="Unassembled WGS sequence"/>
</dbReference>
<comment type="caution">
    <text evidence="1">The sequence shown here is derived from an EMBL/GenBank/DDBJ whole genome shotgun (WGS) entry which is preliminary data.</text>
</comment>
<dbReference type="GO" id="GO:0004386">
    <property type="term" value="F:helicase activity"/>
    <property type="evidence" value="ECO:0007669"/>
    <property type="project" value="UniProtKB-KW"/>
</dbReference>
<dbReference type="OrthoDB" id="6513042at2759"/>
<keyword evidence="2" id="KW-1185">Reference proteome</keyword>
<name>A0A8H5J7B3_9HYPO</name>
<proteinExistence type="predicted"/>
<keyword evidence="1" id="KW-0547">Nucleotide-binding</keyword>
<sequence length="263" mass="29078">MAKNKTPTSTAPKYNLPPTLKVSCVLQINGEPFGGKELGIATSISTYLCAVRTPDKDSFLGFVIEFPLPSEVHSAGLGQCYHIDFATQRAIPSNTWKLTVKFPRENIDITYRAASEEENARYPANKKHMTWVDVILGKNASVSVQGFGSPYSNPGHPAEDWLRYPASTTVMGGLSLLDIIQQRQFSFLAARIESAMATRWSVASLAPNFDYGYGADQSWDMERYMKQLHDVKGHRFQAAWSFETDASHVTALTQSIASSKSTV</sequence>
<evidence type="ECO:0000313" key="2">
    <source>
        <dbReference type="Proteomes" id="UP000582016"/>
    </source>
</evidence>
<dbReference type="AlphaFoldDB" id="A0A8H5J7B3"/>
<keyword evidence="1" id="KW-0067">ATP-binding</keyword>
<keyword evidence="1" id="KW-0347">Helicase</keyword>
<gene>
    <name evidence="1" type="ORF">FPHYL_9476</name>
</gene>
<accession>A0A8H5J7B3</accession>
<organism evidence="1 2">
    <name type="scientific">Fusarium phyllophilum</name>
    <dbReference type="NCBI Taxonomy" id="47803"/>
    <lineage>
        <taxon>Eukaryota</taxon>
        <taxon>Fungi</taxon>
        <taxon>Dikarya</taxon>
        <taxon>Ascomycota</taxon>
        <taxon>Pezizomycotina</taxon>
        <taxon>Sordariomycetes</taxon>
        <taxon>Hypocreomycetidae</taxon>
        <taxon>Hypocreales</taxon>
        <taxon>Nectriaceae</taxon>
        <taxon>Fusarium</taxon>
        <taxon>Fusarium fujikuroi species complex</taxon>
    </lineage>
</organism>
<dbReference type="EMBL" id="JAAOAQ010000392">
    <property type="protein sequence ID" value="KAF5550154.1"/>
    <property type="molecule type" value="Genomic_DNA"/>
</dbReference>